<protein>
    <submittedName>
        <fullName evidence="2">Uncharacterized protein</fullName>
    </submittedName>
</protein>
<reference evidence="3" key="1">
    <citation type="submission" date="2018-12" db="EMBL/GenBank/DDBJ databases">
        <title>Tengunoibacter tsumagoiensis gen. nov., sp. nov., Dictyobacter kobayashii sp. nov., D. alpinus sp. nov., and D. joshuensis sp. nov. and description of Dictyobacteraceae fam. nov. within the order Ktedonobacterales isolated from Tengu-no-mugimeshi.</title>
        <authorList>
            <person name="Wang C.M."/>
            <person name="Zheng Y."/>
            <person name="Sakai Y."/>
            <person name="Toyoda A."/>
            <person name="Minakuchi Y."/>
            <person name="Abe K."/>
            <person name="Yokota A."/>
            <person name="Yabe S."/>
        </authorList>
    </citation>
    <scope>NUCLEOTIDE SEQUENCE [LARGE SCALE GENOMIC DNA]</scope>
    <source>
        <strain evidence="3">Uno11</strain>
    </source>
</reference>
<dbReference type="InterPro" id="IPR015791">
    <property type="entry name" value="Antimic/Inh_G_crystallin-like"/>
</dbReference>
<organism evidence="2 3">
    <name type="scientific">Dictyobacter kobayashii</name>
    <dbReference type="NCBI Taxonomy" id="2014872"/>
    <lineage>
        <taxon>Bacteria</taxon>
        <taxon>Bacillati</taxon>
        <taxon>Chloroflexota</taxon>
        <taxon>Ktedonobacteria</taxon>
        <taxon>Ktedonobacterales</taxon>
        <taxon>Dictyobacteraceae</taxon>
        <taxon>Dictyobacter</taxon>
    </lineage>
</organism>
<evidence type="ECO:0000313" key="2">
    <source>
        <dbReference type="EMBL" id="GCE22217.1"/>
    </source>
</evidence>
<keyword evidence="3" id="KW-1185">Reference proteome</keyword>
<dbReference type="Proteomes" id="UP000287188">
    <property type="component" value="Unassembled WGS sequence"/>
</dbReference>
<gene>
    <name evidence="2" type="ORF">KDK_60170</name>
</gene>
<accession>A0A402ASZ1</accession>
<dbReference type="RefSeq" id="WP_126554824.1">
    <property type="nucleotide sequence ID" value="NZ_BIFS01000002.1"/>
</dbReference>
<sequence length="125" mass="13814">MKRFISLMISIALLVSMFSYIGVGTASAHTITPSIDMANCYNNPQGFTGVYGHDYDGNQQEVCFANAGTYEGGNILYNVYEIYSGNNTGHILCDTISGIRAYYFSTRFQWYSVSGCYTMVGITIN</sequence>
<dbReference type="Gene3D" id="2.60.20.30">
    <property type="match status" value="1"/>
</dbReference>
<name>A0A402ASZ1_9CHLR</name>
<feature type="chain" id="PRO_5019063818" evidence="1">
    <location>
        <begin position="29"/>
        <end position="125"/>
    </location>
</feature>
<keyword evidence="1" id="KW-0732">Signal</keyword>
<dbReference type="EMBL" id="BIFS01000002">
    <property type="protein sequence ID" value="GCE22217.1"/>
    <property type="molecule type" value="Genomic_DNA"/>
</dbReference>
<comment type="caution">
    <text evidence="2">The sequence shown here is derived from an EMBL/GenBank/DDBJ whole genome shotgun (WGS) entry which is preliminary data.</text>
</comment>
<feature type="signal peptide" evidence="1">
    <location>
        <begin position="1"/>
        <end position="28"/>
    </location>
</feature>
<proteinExistence type="predicted"/>
<evidence type="ECO:0000256" key="1">
    <source>
        <dbReference type="SAM" id="SignalP"/>
    </source>
</evidence>
<dbReference type="AlphaFoldDB" id="A0A402ASZ1"/>
<evidence type="ECO:0000313" key="3">
    <source>
        <dbReference type="Proteomes" id="UP000287188"/>
    </source>
</evidence>